<evidence type="ECO:0000256" key="1">
    <source>
        <dbReference type="SAM" id="Coils"/>
    </source>
</evidence>
<sequence length="193" mass="22119">MKPEEFIKEMSNQFTIIINGFNSYGKTYPNEEVVRKMIQNLLISWEAEVIAIEEVKNLETLTLDELIGFQLTHERNSTKGDTSSLIVINGRRRGLVKKHKAYVATWSDEDSSYDEDQEVANLCLMAINDSKVASNSFISNSYSFDELQIAYDELGLEFETMISKYKKTISKLKDENSSLSKANHELESKIHDM</sequence>
<dbReference type="EMBL" id="JAIQCV010000002">
    <property type="protein sequence ID" value="KAH1121701.1"/>
    <property type="molecule type" value="Genomic_DNA"/>
</dbReference>
<gene>
    <name evidence="2" type="ORF">J1N35_004861</name>
</gene>
<keyword evidence="1" id="KW-0175">Coiled coil</keyword>
<proteinExistence type="predicted"/>
<keyword evidence="3" id="KW-1185">Reference proteome</keyword>
<dbReference type="AlphaFoldDB" id="A0A9D4AIQ1"/>
<evidence type="ECO:0000313" key="2">
    <source>
        <dbReference type="EMBL" id="KAH1121701.1"/>
    </source>
</evidence>
<name>A0A9D4AIQ1_9ROSI</name>
<organism evidence="2 3">
    <name type="scientific">Gossypium stocksii</name>
    <dbReference type="NCBI Taxonomy" id="47602"/>
    <lineage>
        <taxon>Eukaryota</taxon>
        <taxon>Viridiplantae</taxon>
        <taxon>Streptophyta</taxon>
        <taxon>Embryophyta</taxon>
        <taxon>Tracheophyta</taxon>
        <taxon>Spermatophyta</taxon>
        <taxon>Magnoliopsida</taxon>
        <taxon>eudicotyledons</taxon>
        <taxon>Gunneridae</taxon>
        <taxon>Pentapetalae</taxon>
        <taxon>rosids</taxon>
        <taxon>malvids</taxon>
        <taxon>Malvales</taxon>
        <taxon>Malvaceae</taxon>
        <taxon>Malvoideae</taxon>
        <taxon>Gossypium</taxon>
    </lineage>
</organism>
<dbReference type="Proteomes" id="UP000828251">
    <property type="component" value="Unassembled WGS sequence"/>
</dbReference>
<reference evidence="2 3" key="1">
    <citation type="journal article" date="2021" name="Plant Biotechnol. J.">
        <title>Multi-omics assisted identification of the key and species-specific regulatory components of drought-tolerant mechanisms in Gossypium stocksii.</title>
        <authorList>
            <person name="Yu D."/>
            <person name="Ke L."/>
            <person name="Zhang D."/>
            <person name="Wu Y."/>
            <person name="Sun Y."/>
            <person name="Mei J."/>
            <person name="Sun J."/>
            <person name="Sun Y."/>
        </authorList>
    </citation>
    <scope>NUCLEOTIDE SEQUENCE [LARGE SCALE GENOMIC DNA]</scope>
    <source>
        <strain evidence="3">cv. E1</strain>
        <tissue evidence="2">Leaf</tissue>
    </source>
</reference>
<feature type="coiled-coil region" evidence="1">
    <location>
        <begin position="162"/>
        <end position="189"/>
    </location>
</feature>
<comment type="caution">
    <text evidence="2">The sequence shown here is derived from an EMBL/GenBank/DDBJ whole genome shotgun (WGS) entry which is preliminary data.</text>
</comment>
<dbReference type="OrthoDB" id="1738629at2759"/>
<accession>A0A9D4AIQ1</accession>
<evidence type="ECO:0000313" key="3">
    <source>
        <dbReference type="Proteomes" id="UP000828251"/>
    </source>
</evidence>
<protein>
    <submittedName>
        <fullName evidence="2">Uncharacterized protein</fullName>
    </submittedName>
</protein>